<organism evidence="1">
    <name type="scientific">Octopus bimaculoides</name>
    <name type="common">California two-spotted octopus</name>
    <dbReference type="NCBI Taxonomy" id="37653"/>
    <lineage>
        <taxon>Eukaryota</taxon>
        <taxon>Metazoa</taxon>
        <taxon>Spiralia</taxon>
        <taxon>Lophotrochozoa</taxon>
        <taxon>Mollusca</taxon>
        <taxon>Cephalopoda</taxon>
        <taxon>Coleoidea</taxon>
        <taxon>Octopodiformes</taxon>
        <taxon>Octopoda</taxon>
        <taxon>Incirrata</taxon>
        <taxon>Octopodidae</taxon>
        <taxon>Octopus</taxon>
    </lineage>
</organism>
<gene>
    <name evidence="1" type="ORF">OCBIM_22038457mg</name>
</gene>
<dbReference type="EMBL" id="KQ416743">
    <property type="protein sequence ID" value="KOF95423.1"/>
    <property type="molecule type" value="Genomic_DNA"/>
</dbReference>
<evidence type="ECO:0000313" key="1">
    <source>
        <dbReference type="EMBL" id="KOF95423.1"/>
    </source>
</evidence>
<dbReference type="AlphaFoldDB" id="A0A0L8I1Q1"/>
<proteinExistence type="predicted"/>
<name>A0A0L8I1Q1_OCTBM</name>
<sequence length="51" mass="6008">MKMTETYRFVTVMSYLRPTMSRSNMNCIKTFEQCFLLLNSQASGRTYTAVR</sequence>
<reference evidence="1" key="1">
    <citation type="submission" date="2015-07" db="EMBL/GenBank/DDBJ databases">
        <title>MeaNS - Measles Nucleotide Surveillance Program.</title>
        <authorList>
            <person name="Tran T."/>
            <person name="Druce J."/>
        </authorList>
    </citation>
    <scope>NUCLEOTIDE SEQUENCE</scope>
    <source>
        <strain evidence="1">UCB-OBI-ISO-001</strain>
        <tissue evidence="1">Gonad</tissue>
    </source>
</reference>
<accession>A0A0L8I1Q1</accession>
<protein>
    <submittedName>
        <fullName evidence="1">Uncharacterized protein</fullName>
    </submittedName>
</protein>